<name>A0AAV3PY25_LITER</name>
<accession>A0AAV3PY25</accession>
<dbReference type="Gene3D" id="1.20.1280.50">
    <property type="match status" value="1"/>
</dbReference>
<dbReference type="Pfam" id="PF14299">
    <property type="entry name" value="PP2"/>
    <property type="match status" value="1"/>
</dbReference>
<dbReference type="InterPro" id="IPR001810">
    <property type="entry name" value="F-box_dom"/>
</dbReference>
<dbReference type="AlphaFoldDB" id="A0AAV3PY25"/>
<sequence>MGSSFSFLTTKPPSPPPQTTLDDLPESCVASVLEHLDPQKICQLAMLNKAFCAASSADFVWELKLPENYEDLTKRVFLECGNHEDEGKLCKKDVYARLCRPNSFDGGLKRAWLDKSTARVCLSVASNGLAITGIEDRRYWSRLPTDESTFYSVAYLQQTWWFEVDGEVEFPFPPGSYSLFFRLQLGRSSRRFGRRICNTEHVHGWDVKPVQFQISTSEGQKATSQCYLKEPGKWILYQAGNFTVNSSNPTRVKFSMTQIDCTHTKGGLCVDSVFIYPSEFGERLKRF</sequence>
<evidence type="ECO:0000256" key="1">
    <source>
        <dbReference type="SAM" id="MobiDB-lite"/>
    </source>
</evidence>
<feature type="compositionally biased region" description="Low complexity" evidence="1">
    <location>
        <begin position="1"/>
        <end position="11"/>
    </location>
</feature>
<protein>
    <recommendedName>
        <fullName evidence="2">F-box domain-containing protein</fullName>
    </recommendedName>
</protein>
<dbReference type="PANTHER" id="PTHR31960">
    <property type="entry name" value="F-BOX PROTEIN PP2-A15"/>
    <property type="match status" value="1"/>
</dbReference>
<dbReference type="Proteomes" id="UP001454036">
    <property type="component" value="Unassembled WGS sequence"/>
</dbReference>
<evidence type="ECO:0000313" key="3">
    <source>
        <dbReference type="EMBL" id="GAA0155118.1"/>
    </source>
</evidence>
<feature type="region of interest" description="Disordered" evidence="1">
    <location>
        <begin position="1"/>
        <end position="20"/>
    </location>
</feature>
<dbReference type="InterPro" id="IPR036047">
    <property type="entry name" value="F-box-like_dom_sf"/>
</dbReference>
<gene>
    <name evidence="3" type="ORF">LIER_12922</name>
</gene>
<keyword evidence="4" id="KW-1185">Reference proteome</keyword>
<comment type="caution">
    <text evidence="3">The sequence shown here is derived from an EMBL/GenBank/DDBJ whole genome shotgun (WGS) entry which is preliminary data.</text>
</comment>
<feature type="domain" description="F-box" evidence="2">
    <location>
        <begin position="18"/>
        <end position="64"/>
    </location>
</feature>
<reference evidence="3 4" key="1">
    <citation type="submission" date="2024-01" db="EMBL/GenBank/DDBJ databases">
        <title>The complete chloroplast genome sequence of Lithospermum erythrorhizon: insights into the phylogenetic relationship among Boraginaceae species and the maternal lineages of purple gromwells.</title>
        <authorList>
            <person name="Okada T."/>
            <person name="Watanabe K."/>
        </authorList>
    </citation>
    <scope>NUCLEOTIDE SEQUENCE [LARGE SCALE GENOMIC DNA]</scope>
</reference>
<dbReference type="InterPro" id="IPR025886">
    <property type="entry name" value="PP2-like"/>
</dbReference>
<dbReference type="EMBL" id="BAABME010002546">
    <property type="protein sequence ID" value="GAA0155118.1"/>
    <property type="molecule type" value="Genomic_DNA"/>
</dbReference>
<evidence type="ECO:0000313" key="4">
    <source>
        <dbReference type="Proteomes" id="UP001454036"/>
    </source>
</evidence>
<dbReference type="PROSITE" id="PS50181">
    <property type="entry name" value="FBOX"/>
    <property type="match status" value="1"/>
</dbReference>
<proteinExistence type="predicted"/>
<dbReference type="CDD" id="cd22162">
    <property type="entry name" value="F-box_AtSKIP3-like"/>
    <property type="match status" value="1"/>
</dbReference>
<dbReference type="SUPFAM" id="SSF81383">
    <property type="entry name" value="F-box domain"/>
    <property type="match status" value="1"/>
</dbReference>
<organism evidence="3 4">
    <name type="scientific">Lithospermum erythrorhizon</name>
    <name type="common">Purple gromwell</name>
    <name type="synonym">Lithospermum officinale var. erythrorhizon</name>
    <dbReference type="NCBI Taxonomy" id="34254"/>
    <lineage>
        <taxon>Eukaryota</taxon>
        <taxon>Viridiplantae</taxon>
        <taxon>Streptophyta</taxon>
        <taxon>Embryophyta</taxon>
        <taxon>Tracheophyta</taxon>
        <taxon>Spermatophyta</taxon>
        <taxon>Magnoliopsida</taxon>
        <taxon>eudicotyledons</taxon>
        <taxon>Gunneridae</taxon>
        <taxon>Pentapetalae</taxon>
        <taxon>asterids</taxon>
        <taxon>lamiids</taxon>
        <taxon>Boraginales</taxon>
        <taxon>Boraginaceae</taxon>
        <taxon>Boraginoideae</taxon>
        <taxon>Lithospermeae</taxon>
        <taxon>Lithospermum</taxon>
    </lineage>
</organism>
<evidence type="ECO:0000259" key="2">
    <source>
        <dbReference type="PROSITE" id="PS50181"/>
    </source>
</evidence>
<dbReference type="PANTHER" id="PTHR31960:SF22">
    <property type="entry name" value="F-BOX PROTEIN PP2-A12"/>
    <property type="match status" value="1"/>
</dbReference>